<dbReference type="EMBL" id="NKCL01000693">
    <property type="protein sequence ID" value="RSL55174.1"/>
    <property type="molecule type" value="Genomic_DNA"/>
</dbReference>
<dbReference type="AlphaFoldDB" id="A0A428PQA9"/>
<feature type="region of interest" description="Disordered" evidence="1">
    <location>
        <begin position="97"/>
        <end position="122"/>
    </location>
</feature>
<comment type="caution">
    <text evidence="2">The sequence shown here is derived from an EMBL/GenBank/DDBJ whole genome shotgun (WGS) entry which is preliminary data.</text>
</comment>
<name>A0A428PQA9_9HYPO</name>
<evidence type="ECO:0000313" key="3">
    <source>
        <dbReference type="Proteomes" id="UP000287972"/>
    </source>
</evidence>
<proteinExistence type="predicted"/>
<accession>A0A428PQA9</accession>
<reference evidence="2 3" key="1">
    <citation type="submission" date="2017-06" db="EMBL/GenBank/DDBJ databases">
        <title>Comparative genomic analysis of Ambrosia Fusariam Clade fungi.</title>
        <authorList>
            <person name="Stajich J.E."/>
            <person name="Carrillo J."/>
            <person name="Kijimoto T."/>
            <person name="Eskalen A."/>
            <person name="O'Donnell K."/>
            <person name="Kasson M."/>
        </authorList>
    </citation>
    <scope>NUCLEOTIDE SEQUENCE [LARGE SCALE GENOMIC DNA]</scope>
    <source>
        <strain evidence="2 3">NRRL62606</strain>
    </source>
</reference>
<sequence>MLLVRALRANYCCCCLLGNHSVLQGAGVMPLAGVKDGCLLLRSVLVANACLDTLKSSRAVETSLERREYSDIDEQHTSTVCSTVVTEAVCVLLSTQPHLMPPQDDPTPTIDQRLPLRRTELK</sequence>
<dbReference type="Proteomes" id="UP000287972">
    <property type="component" value="Unassembled WGS sequence"/>
</dbReference>
<protein>
    <submittedName>
        <fullName evidence="2">Uncharacterized protein</fullName>
    </submittedName>
</protein>
<evidence type="ECO:0000313" key="2">
    <source>
        <dbReference type="EMBL" id="RSL55174.1"/>
    </source>
</evidence>
<evidence type="ECO:0000256" key="1">
    <source>
        <dbReference type="SAM" id="MobiDB-lite"/>
    </source>
</evidence>
<organism evidence="2 3">
    <name type="scientific">Fusarium floridanum</name>
    <dbReference type="NCBI Taxonomy" id="1325733"/>
    <lineage>
        <taxon>Eukaryota</taxon>
        <taxon>Fungi</taxon>
        <taxon>Dikarya</taxon>
        <taxon>Ascomycota</taxon>
        <taxon>Pezizomycotina</taxon>
        <taxon>Sordariomycetes</taxon>
        <taxon>Hypocreomycetidae</taxon>
        <taxon>Hypocreales</taxon>
        <taxon>Nectriaceae</taxon>
        <taxon>Fusarium</taxon>
        <taxon>Fusarium solani species complex</taxon>
    </lineage>
</organism>
<gene>
    <name evidence="2" type="ORF">CEP51_014580</name>
</gene>
<keyword evidence="3" id="KW-1185">Reference proteome</keyword>